<dbReference type="Gene3D" id="1.10.287.950">
    <property type="entry name" value="Methyl-accepting chemotaxis protein"/>
    <property type="match status" value="1"/>
</dbReference>
<dbReference type="SMART" id="SM00283">
    <property type="entry name" value="MA"/>
    <property type="match status" value="1"/>
</dbReference>
<dbReference type="InterPro" id="IPR004089">
    <property type="entry name" value="MCPsignal_dom"/>
</dbReference>
<sequence>MNLLNKLRIGPRLALCFGLVVILMLVSLTFSLVHIAQVRQQAVETGGVQAQRHALAAAWRQNIAVNGSRALALATSADPAFNEAIAAEVKATSAQTTEIVKQFSELETSPEGKALQDEMVAVRKRYLATRDAMMAAKQSGDSAALSEKMQTFRQVSKEYLGVADQLYALQDTRVKASAEQIIEGLDETRWVNITVFGVAALMALGLGIALTRSIVRPLGTAQDAASRIATGDLTGRLQGGGADECGQLSQSLAKMHTSLREMVGDIRHACESIRSASSEVATGSHDLNRRTEQTVSSLQETASSMEQLSATVEQSAEASRRASELAGAAAEIARRGGELVDRVVHTMGDINDSSKKIADIIGVIDGIAFQTNILALNAAVEAARAGEQGRGFAVVASEVRSLAGRSAEAAKEIKSLIGLSVDRVEQGSAIVNDAGSTMKEIVDSVQKVTDMIGDISAASREQALSIGHVKTAVDELDRMTQQNSALVEQSTAASDSLKSHAQKLAQAVETFRLDGTGAARQHPLAA</sequence>
<dbReference type="PROSITE" id="PS50885">
    <property type="entry name" value="HAMP"/>
    <property type="match status" value="1"/>
</dbReference>
<dbReference type="InterPro" id="IPR003660">
    <property type="entry name" value="HAMP_dom"/>
</dbReference>
<protein>
    <submittedName>
        <fullName evidence="8">Methyl-accepting chemotaxis protein</fullName>
    </submittedName>
</protein>
<evidence type="ECO:0000313" key="8">
    <source>
        <dbReference type="EMBL" id="AKJ29362.1"/>
    </source>
</evidence>
<dbReference type="PATRIC" id="fig|413882.6.peg.2785"/>
<dbReference type="PRINTS" id="PR00260">
    <property type="entry name" value="CHEMTRNSDUCR"/>
</dbReference>
<evidence type="ECO:0000313" key="9">
    <source>
        <dbReference type="Proteomes" id="UP000035352"/>
    </source>
</evidence>
<feature type="domain" description="HAMP" evidence="7">
    <location>
        <begin position="212"/>
        <end position="264"/>
    </location>
</feature>
<dbReference type="SUPFAM" id="SSF58104">
    <property type="entry name" value="Methyl-accepting chemotaxis protein (MCP) signaling domain"/>
    <property type="match status" value="1"/>
</dbReference>
<dbReference type="OrthoDB" id="9763018at2"/>
<evidence type="ECO:0000256" key="1">
    <source>
        <dbReference type="ARBA" id="ARBA00004370"/>
    </source>
</evidence>
<dbReference type="RefSeq" id="WP_047195010.1">
    <property type="nucleotide sequence ID" value="NZ_CP011371.1"/>
</dbReference>
<organism evidence="8 9">
    <name type="scientific">Caldimonas brevitalea</name>
    <dbReference type="NCBI Taxonomy" id="413882"/>
    <lineage>
        <taxon>Bacteria</taxon>
        <taxon>Pseudomonadati</taxon>
        <taxon>Pseudomonadota</taxon>
        <taxon>Betaproteobacteria</taxon>
        <taxon>Burkholderiales</taxon>
        <taxon>Sphaerotilaceae</taxon>
        <taxon>Caldimonas</taxon>
    </lineage>
</organism>
<dbReference type="CDD" id="cd11386">
    <property type="entry name" value="MCP_signal"/>
    <property type="match status" value="1"/>
</dbReference>
<dbReference type="Proteomes" id="UP000035352">
    <property type="component" value="Chromosome"/>
</dbReference>
<dbReference type="PROSITE" id="PS50111">
    <property type="entry name" value="CHEMOTAXIS_TRANSDUC_2"/>
    <property type="match status" value="1"/>
</dbReference>
<reference evidence="8 9" key="1">
    <citation type="submission" date="2015-05" db="EMBL/GenBank/DDBJ databases">
        <authorList>
            <person name="Tang B."/>
            <person name="Yu Y."/>
        </authorList>
    </citation>
    <scope>NUCLEOTIDE SEQUENCE [LARGE SCALE GENOMIC DNA]</scope>
    <source>
        <strain evidence="8 9">DSM 7029</strain>
    </source>
</reference>
<dbReference type="GO" id="GO:0005886">
    <property type="term" value="C:plasma membrane"/>
    <property type="evidence" value="ECO:0007669"/>
    <property type="project" value="TreeGrafter"/>
</dbReference>
<evidence type="ECO:0000259" key="6">
    <source>
        <dbReference type="PROSITE" id="PS50111"/>
    </source>
</evidence>
<keyword evidence="5" id="KW-0472">Membrane</keyword>
<keyword evidence="9" id="KW-1185">Reference proteome</keyword>
<evidence type="ECO:0000256" key="2">
    <source>
        <dbReference type="ARBA" id="ARBA00022481"/>
    </source>
</evidence>
<evidence type="ECO:0000256" key="5">
    <source>
        <dbReference type="SAM" id="Phobius"/>
    </source>
</evidence>
<dbReference type="GO" id="GO:0004888">
    <property type="term" value="F:transmembrane signaling receptor activity"/>
    <property type="evidence" value="ECO:0007669"/>
    <property type="project" value="InterPro"/>
</dbReference>
<dbReference type="PANTHER" id="PTHR43531:SF14">
    <property type="entry name" value="METHYL-ACCEPTING CHEMOTAXIS PROTEIN I-RELATED"/>
    <property type="match status" value="1"/>
</dbReference>
<comment type="subcellular location">
    <subcellularLocation>
        <location evidence="1">Membrane</location>
    </subcellularLocation>
</comment>
<dbReference type="AlphaFoldDB" id="A0A0G3BJ18"/>
<dbReference type="SMART" id="SM00304">
    <property type="entry name" value="HAMP"/>
    <property type="match status" value="1"/>
</dbReference>
<keyword evidence="2" id="KW-0488">Methylation</keyword>
<dbReference type="CDD" id="cd19411">
    <property type="entry name" value="MCP2201-like_sensor"/>
    <property type="match status" value="1"/>
</dbReference>
<feature type="domain" description="Methyl-accepting transducer" evidence="6">
    <location>
        <begin position="269"/>
        <end position="498"/>
    </location>
</feature>
<dbReference type="InterPro" id="IPR051310">
    <property type="entry name" value="MCP_chemotaxis"/>
</dbReference>
<evidence type="ECO:0000256" key="3">
    <source>
        <dbReference type="ARBA" id="ARBA00029447"/>
    </source>
</evidence>
<proteinExistence type="inferred from homology"/>
<dbReference type="Pfam" id="PF00672">
    <property type="entry name" value="HAMP"/>
    <property type="match status" value="1"/>
</dbReference>
<keyword evidence="4" id="KW-0807">Transducer</keyword>
<keyword evidence="5" id="KW-1133">Transmembrane helix</keyword>
<evidence type="ECO:0000256" key="4">
    <source>
        <dbReference type="PROSITE-ProRule" id="PRU00284"/>
    </source>
</evidence>
<accession>A0A0G3BJ18</accession>
<dbReference type="PANTHER" id="PTHR43531">
    <property type="entry name" value="PROTEIN ICFG"/>
    <property type="match status" value="1"/>
</dbReference>
<dbReference type="KEGG" id="pbh:AAW51_2671"/>
<dbReference type="InterPro" id="IPR004090">
    <property type="entry name" value="Chemotax_Me-accpt_rcpt"/>
</dbReference>
<dbReference type="STRING" id="413882.AAW51_2671"/>
<comment type="similarity">
    <text evidence="3">Belongs to the methyl-accepting chemotaxis (MCP) protein family.</text>
</comment>
<dbReference type="InterPro" id="IPR047347">
    <property type="entry name" value="YvaQ-like_sensor"/>
</dbReference>
<dbReference type="GO" id="GO:0007165">
    <property type="term" value="P:signal transduction"/>
    <property type="evidence" value="ECO:0007669"/>
    <property type="project" value="UniProtKB-KW"/>
</dbReference>
<dbReference type="Pfam" id="PF12729">
    <property type="entry name" value="4HB_MCP_1"/>
    <property type="match status" value="1"/>
</dbReference>
<dbReference type="CDD" id="cd06225">
    <property type="entry name" value="HAMP"/>
    <property type="match status" value="1"/>
</dbReference>
<evidence type="ECO:0000259" key="7">
    <source>
        <dbReference type="PROSITE" id="PS50885"/>
    </source>
</evidence>
<feature type="transmembrane region" description="Helical" evidence="5">
    <location>
        <begin position="12"/>
        <end position="33"/>
    </location>
</feature>
<keyword evidence="5" id="KW-0812">Transmembrane</keyword>
<name>A0A0G3BJ18_9BURK</name>
<dbReference type="FunFam" id="1.10.287.950:FF:000001">
    <property type="entry name" value="Methyl-accepting chemotaxis sensory transducer"/>
    <property type="match status" value="1"/>
</dbReference>
<dbReference type="GO" id="GO:0006935">
    <property type="term" value="P:chemotaxis"/>
    <property type="evidence" value="ECO:0007669"/>
    <property type="project" value="InterPro"/>
</dbReference>
<dbReference type="Pfam" id="PF00015">
    <property type="entry name" value="MCPsignal"/>
    <property type="match status" value="1"/>
</dbReference>
<gene>
    <name evidence="8" type="primary">mcp</name>
    <name evidence="8" type="ORF">AAW51_2671</name>
</gene>
<dbReference type="InterPro" id="IPR024478">
    <property type="entry name" value="HlyB_4HB_MCP"/>
</dbReference>
<dbReference type="EMBL" id="CP011371">
    <property type="protein sequence ID" value="AKJ29362.1"/>
    <property type="molecule type" value="Genomic_DNA"/>
</dbReference>